<protein>
    <recommendedName>
        <fullName evidence="3">BED-type domain-containing protein</fullName>
    </recommendedName>
</protein>
<evidence type="ECO:0000313" key="2">
    <source>
        <dbReference type="Proteomes" id="UP000266673"/>
    </source>
</evidence>
<proteinExistence type="predicted"/>
<gene>
    <name evidence="1" type="ORF">C2G38_2201715</name>
</gene>
<organism evidence="1 2">
    <name type="scientific">Gigaspora rosea</name>
    <dbReference type="NCBI Taxonomy" id="44941"/>
    <lineage>
        <taxon>Eukaryota</taxon>
        <taxon>Fungi</taxon>
        <taxon>Fungi incertae sedis</taxon>
        <taxon>Mucoromycota</taxon>
        <taxon>Glomeromycotina</taxon>
        <taxon>Glomeromycetes</taxon>
        <taxon>Diversisporales</taxon>
        <taxon>Gigasporaceae</taxon>
        <taxon>Gigaspora</taxon>
    </lineage>
</organism>
<reference evidence="1 2" key="1">
    <citation type="submission" date="2018-06" db="EMBL/GenBank/DDBJ databases">
        <title>Comparative genomics reveals the genomic features of Rhizophagus irregularis, R. cerebriforme, R. diaphanum and Gigaspora rosea, and their symbiotic lifestyle signature.</title>
        <authorList>
            <person name="Morin E."/>
            <person name="San Clemente H."/>
            <person name="Chen E.C.H."/>
            <person name="De La Providencia I."/>
            <person name="Hainaut M."/>
            <person name="Kuo A."/>
            <person name="Kohler A."/>
            <person name="Murat C."/>
            <person name="Tang N."/>
            <person name="Roy S."/>
            <person name="Loubradou J."/>
            <person name="Henrissat B."/>
            <person name="Grigoriev I.V."/>
            <person name="Corradi N."/>
            <person name="Roux C."/>
            <person name="Martin F.M."/>
        </authorList>
    </citation>
    <scope>NUCLEOTIDE SEQUENCE [LARGE SCALE GENOMIC DNA]</scope>
    <source>
        <strain evidence="1 2">DAOM 194757</strain>
    </source>
</reference>
<comment type="caution">
    <text evidence="1">The sequence shown here is derived from an EMBL/GenBank/DDBJ whole genome shotgun (WGS) entry which is preliminary data.</text>
</comment>
<evidence type="ECO:0000313" key="1">
    <source>
        <dbReference type="EMBL" id="RIB12064.1"/>
    </source>
</evidence>
<dbReference type="EMBL" id="QKWP01001064">
    <property type="protein sequence ID" value="RIB12064.1"/>
    <property type="molecule type" value="Genomic_DNA"/>
</dbReference>
<dbReference type="AlphaFoldDB" id="A0A397UPG6"/>
<evidence type="ECO:0008006" key="3">
    <source>
        <dbReference type="Google" id="ProtNLM"/>
    </source>
</evidence>
<accession>A0A397UPG6</accession>
<dbReference type="OrthoDB" id="2311312at2759"/>
<keyword evidence="2" id="KW-1185">Reference proteome</keyword>
<sequence length="312" mass="36273">MNNSTYKSSFLEAYVSEEKEENNINDLQSEFDNILLYQHVNMNMNNMEMEMNMCMDMDTNMEMSTSDMNVDTKDNCDRESMKISCQWKANICLSDYIIRATSMCKNHKHPLSNDIQNTETKFHRLSSEMLEEIEFLTDAAKTYKRLIKLQRKEHGWFVKARLEGEDNNLIGLFWMRDVAINDNISYTNKYYMYLSLTIIVDNHARFRIAAVAVVSDVGNKYGLVSESENIETVSNKNTEIVSEVVSATKNGRAQCTYCKTKLKHNNKIGTSSLIRHIKYTKYNKYIKDVSQQELQFSSSKGITTYKFSQEQS</sequence>
<dbReference type="Proteomes" id="UP000266673">
    <property type="component" value="Unassembled WGS sequence"/>
</dbReference>
<name>A0A397UPG6_9GLOM</name>
<dbReference type="STRING" id="44941.A0A397UPG6"/>